<reference evidence="3 4" key="1">
    <citation type="journal article" date="2024" name="IMA Fungus">
        <title>IMA Genome - F19 : A genome assembly and annotation guide to empower mycologists, including annotated draft genome sequences of Ceratocystis pirilliformis, Diaporthe australafricana, Fusarium ophioides, Paecilomyces lecythidis, and Sporothrix stenoceras.</title>
        <authorList>
            <person name="Aylward J."/>
            <person name="Wilson A.M."/>
            <person name="Visagie C.M."/>
            <person name="Spraker J."/>
            <person name="Barnes I."/>
            <person name="Buitendag C."/>
            <person name="Ceriani C."/>
            <person name="Del Mar Angel L."/>
            <person name="du Plessis D."/>
            <person name="Fuchs T."/>
            <person name="Gasser K."/>
            <person name="Kramer D."/>
            <person name="Li W."/>
            <person name="Munsamy K."/>
            <person name="Piso A."/>
            <person name="Price J.L."/>
            <person name="Sonnekus B."/>
            <person name="Thomas C."/>
            <person name="van der Nest A."/>
            <person name="van Dijk A."/>
            <person name="van Heerden A."/>
            <person name="van Vuuren N."/>
            <person name="Yilmaz N."/>
            <person name="Duong T.A."/>
            <person name="van der Merwe N.A."/>
            <person name="Wingfield M.J."/>
            <person name="Wingfield B.D."/>
        </authorList>
    </citation>
    <scope>NUCLEOTIDE SEQUENCE [LARGE SCALE GENOMIC DNA]</scope>
    <source>
        <strain evidence="3 4">CMW 18167</strain>
    </source>
</reference>
<evidence type="ECO:0000313" key="4">
    <source>
        <dbReference type="Proteomes" id="UP001583193"/>
    </source>
</evidence>
<proteinExistence type="predicted"/>
<dbReference type="Proteomes" id="UP001583193">
    <property type="component" value="Unassembled WGS sequence"/>
</dbReference>
<gene>
    <name evidence="3" type="ORF">Plec18167_007458</name>
</gene>
<accession>A0ABR3X314</accession>
<protein>
    <recommendedName>
        <fullName evidence="2">Xylanolytic transcriptional activator regulatory domain-containing protein</fullName>
    </recommendedName>
</protein>
<feature type="domain" description="Xylanolytic transcriptional activator regulatory" evidence="2">
    <location>
        <begin position="235"/>
        <end position="308"/>
    </location>
</feature>
<evidence type="ECO:0000256" key="1">
    <source>
        <dbReference type="ARBA" id="ARBA00023242"/>
    </source>
</evidence>
<dbReference type="InterPro" id="IPR050987">
    <property type="entry name" value="AtrR-like"/>
</dbReference>
<evidence type="ECO:0000259" key="2">
    <source>
        <dbReference type="SMART" id="SM00906"/>
    </source>
</evidence>
<dbReference type="CDD" id="cd12148">
    <property type="entry name" value="fungal_TF_MHR"/>
    <property type="match status" value="1"/>
</dbReference>
<comment type="caution">
    <text evidence="3">The sequence shown here is derived from an EMBL/GenBank/DDBJ whole genome shotgun (WGS) entry which is preliminary data.</text>
</comment>
<dbReference type="Pfam" id="PF04082">
    <property type="entry name" value="Fungal_trans"/>
    <property type="match status" value="1"/>
</dbReference>
<keyword evidence="4" id="KW-1185">Reference proteome</keyword>
<evidence type="ECO:0000313" key="3">
    <source>
        <dbReference type="EMBL" id="KAL1870324.1"/>
    </source>
</evidence>
<dbReference type="EMBL" id="JAVDPF010000031">
    <property type="protein sequence ID" value="KAL1870324.1"/>
    <property type="molecule type" value="Genomic_DNA"/>
</dbReference>
<dbReference type="PANTHER" id="PTHR46910">
    <property type="entry name" value="TRANSCRIPTION FACTOR PDR1"/>
    <property type="match status" value="1"/>
</dbReference>
<organism evidence="3 4">
    <name type="scientific">Paecilomyces lecythidis</name>
    <dbReference type="NCBI Taxonomy" id="3004212"/>
    <lineage>
        <taxon>Eukaryota</taxon>
        <taxon>Fungi</taxon>
        <taxon>Dikarya</taxon>
        <taxon>Ascomycota</taxon>
        <taxon>Pezizomycotina</taxon>
        <taxon>Eurotiomycetes</taxon>
        <taxon>Eurotiomycetidae</taxon>
        <taxon>Eurotiales</taxon>
        <taxon>Thermoascaceae</taxon>
        <taxon>Paecilomyces</taxon>
    </lineage>
</organism>
<dbReference type="InterPro" id="IPR007219">
    <property type="entry name" value="XnlR_reg_dom"/>
</dbReference>
<dbReference type="SMART" id="SM00906">
    <property type="entry name" value="Fungal_trans"/>
    <property type="match status" value="1"/>
</dbReference>
<name>A0ABR3X314_9EURO</name>
<dbReference type="PANTHER" id="PTHR46910:SF25">
    <property type="entry name" value="ABC-TRANSPORTER-REGULATING TRANSCRIPTION FACTOR"/>
    <property type="match status" value="1"/>
</dbReference>
<sequence>MDTVKPQPQRKVTMFPMLGSETWPMLTLANLARKACDLCYPASRKTPSRKQAAAQRQLRDSALQSRVKVLEDQLSSVLEKVERLEKLSTSEHYAPSPTPESVSEPVVLPRVSSVPALDLPPYQDVLPLIKRYLTDFNSIFPLFHPGTLLQIVKSWYQNPHSRNSVIWALINVALALAHHTSPPDEMAPIGSTETYLNNAQSVLTEVIMRDTDLVNVQVLLGLAILFWTADDSRPALFLVATALRLAHRLGLHTRKCSQHLPPALTLQRDRVFWMAYILDRDISLEAGLAPIQHDNDIDLDLPPSEFKDDPAGFIFASDGQSRLNFFRARVDLARIQGQVYECVYSASAQNRTPEERSRSVAYISDMLDDWTSRINPSFLTTTLLRADISGLSRNLCILYSTRLSCRALISFASAWDSYHYSTWMGSLQDYGGKMVAGQPVSRAPVPQGWQTLVKECREYLRLYYATVTPRDIFFIR</sequence>
<keyword evidence="1" id="KW-0539">Nucleus</keyword>